<dbReference type="AlphaFoldDB" id="A0A6S6SFG3"/>
<sequence length="62" mass="6843">MREEYKRSDLGKGTRGKYHAAYEEAHNIVVLNPEVAKAFPNDKAVNDALLSLIQLAKQATAS</sequence>
<organism evidence="1">
    <name type="scientific">uncultured Thiotrichaceae bacterium</name>
    <dbReference type="NCBI Taxonomy" id="298394"/>
    <lineage>
        <taxon>Bacteria</taxon>
        <taxon>Pseudomonadati</taxon>
        <taxon>Pseudomonadota</taxon>
        <taxon>Gammaproteobacteria</taxon>
        <taxon>Thiotrichales</taxon>
        <taxon>Thiotrichaceae</taxon>
        <taxon>environmental samples</taxon>
    </lineage>
</organism>
<accession>A0A6S6SFG3</accession>
<protein>
    <submittedName>
        <fullName evidence="1">Uncharacterized protein</fullName>
    </submittedName>
</protein>
<reference evidence="1" key="1">
    <citation type="submission" date="2020-01" db="EMBL/GenBank/DDBJ databases">
        <authorList>
            <person name="Meier V. D."/>
            <person name="Meier V D."/>
        </authorList>
    </citation>
    <scope>NUCLEOTIDE SEQUENCE</scope>
    <source>
        <strain evidence="1">HLG_WM_MAG_09</strain>
    </source>
</reference>
<dbReference type="EMBL" id="CACVAT010000036">
    <property type="protein sequence ID" value="CAA6801715.1"/>
    <property type="molecule type" value="Genomic_DNA"/>
</dbReference>
<evidence type="ECO:0000313" key="1">
    <source>
        <dbReference type="EMBL" id="CAA6801715.1"/>
    </source>
</evidence>
<proteinExistence type="predicted"/>
<name>A0A6S6SFG3_9GAMM</name>
<gene>
    <name evidence="1" type="ORF">HELGO_WM71091</name>
</gene>